<reference evidence="2" key="1">
    <citation type="journal article" date="2015" name="Nature">
        <title>Complex archaea that bridge the gap between prokaryotes and eukaryotes.</title>
        <authorList>
            <person name="Spang A."/>
            <person name="Saw J.H."/>
            <person name="Jorgensen S.L."/>
            <person name="Zaremba-Niedzwiedzka K."/>
            <person name="Martijn J."/>
            <person name="Lind A.E."/>
            <person name="van Eijk R."/>
            <person name="Schleper C."/>
            <person name="Guy L."/>
            <person name="Ettema T.J."/>
        </authorList>
    </citation>
    <scope>NUCLEOTIDE SEQUENCE</scope>
</reference>
<organism evidence="2">
    <name type="scientific">marine sediment metagenome</name>
    <dbReference type="NCBI Taxonomy" id="412755"/>
    <lineage>
        <taxon>unclassified sequences</taxon>
        <taxon>metagenomes</taxon>
        <taxon>ecological metagenomes</taxon>
    </lineage>
</organism>
<dbReference type="InterPro" id="IPR003961">
    <property type="entry name" value="FN3_dom"/>
</dbReference>
<dbReference type="CDD" id="cd00063">
    <property type="entry name" value="FN3"/>
    <property type="match status" value="1"/>
</dbReference>
<proteinExistence type="predicted"/>
<dbReference type="InterPro" id="IPR013783">
    <property type="entry name" value="Ig-like_fold"/>
</dbReference>
<accession>A0A0F9CG12</accession>
<sequence length="121" mass="13362">MNIKWKKWAVLALFLSVPFLSGGTMGEGCSKPVVEIPSAPSNLEATRMTYTQIRLFWSDNSSNADSFYVYRKCGDGEYKLVAVTSFLFYTDTNVPKGVKCTYYVTAYNIAGPSEPSNEASA</sequence>
<name>A0A0F9CG12_9ZZZZ</name>
<evidence type="ECO:0000313" key="2">
    <source>
        <dbReference type="EMBL" id="KKL04606.1"/>
    </source>
</evidence>
<dbReference type="InterPro" id="IPR036116">
    <property type="entry name" value="FN3_sf"/>
</dbReference>
<feature type="domain" description="Fibronectin type-III" evidence="1">
    <location>
        <begin position="39"/>
        <end position="121"/>
    </location>
</feature>
<dbReference type="PROSITE" id="PS50853">
    <property type="entry name" value="FN3"/>
    <property type="match status" value="1"/>
</dbReference>
<gene>
    <name evidence="2" type="ORF">LCGC14_2614380</name>
</gene>
<dbReference type="AlphaFoldDB" id="A0A0F9CG12"/>
<dbReference type="SMART" id="SM00060">
    <property type="entry name" value="FN3"/>
    <property type="match status" value="1"/>
</dbReference>
<comment type="caution">
    <text evidence="2">The sequence shown here is derived from an EMBL/GenBank/DDBJ whole genome shotgun (WGS) entry which is preliminary data.</text>
</comment>
<dbReference type="SUPFAM" id="SSF49265">
    <property type="entry name" value="Fibronectin type III"/>
    <property type="match status" value="1"/>
</dbReference>
<dbReference type="EMBL" id="LAZR01044455">
    <property type="protein sequence ID" value="KKL04606.1"/>
    <property type="molecule type" value="Genomic_DNA"/>
</dbReference>
<dbReference type="Gene3D" id="2.60.40.10">
    <property type="entry name" value="Immunoglobulins"/>
    <property type="match status" value="1"/>
</dbReference>
<protein>
    <recommendedName>
        <fullName evidence="1">Fibronectin type-III domain-containing protein</fullName>
    </recommendedName>
</protein>
<evidence type="ECO:0000259" key="1">
    <source>
        <dbReference type="PROSITE" id="PS50853"/>
    </source>
</evidence>